<dbReference type="STRING" id="1105367.CG50_11810"/>
<dbReference type="PROSITE" id="PS51318">
    <property type="entry name" value="TAT"/>
    <property type="match status" value="1"/>
</dbReference>
<evidence type="ECO:0000256" key="1">
    <source>
        <dbReference type="ARBA" id="ARBA00004418"/>
    </source>
</evidence>
<comment type="subcellular location">
    <subcellularLocation>
        <location evidence="1">Periplasm</location>
    </subcellularLocation>
</comment>
<dbReference type="InterPro" id="IPR001188">
    <property type="entry name" value="Sperm_putr-bd"/>
</dbReference>
<gene>
    <name evidence="6" type="ORF">CG50_11810</name>
</gene>
<evidence type="ECO:0000313" key="6">
    <source>
        <dbReference type="EMBL" id="KFI28885.1"/>
    </source>
</evidence>
<feature type="signal peptide" evidence="5">
    <location>
        <begin position="1"/>
        <end position="23"/>
    </location>
</feature>
<dbReference type="PANTHER" id="PTHR30222:SF17">
    <property type="entry name" value="SPERMIDINE_PUTRESCINE-BINDING PERIPLASMIC PROTEIN"/>
    <property type="match status" value="1"/>
</dbReference>
<evidence type="ECO:0000313" key="7">
    <source>
        <dbReference type="Proteomes" id="UP000028824"/>
    </source>
</evidence>
<dbReference type="Gene3D" id="3.40.190.10">
    <property type="entry name" value="Periplasmic binding protein-like II"/>
    <property type="match status" value="2"/>
</dbReference>
<keyword evidence="4" id="KW-0574">Periplasm</keyword>
<evidence type="ECO:0000256" key="5">
    <source>
        <dbReference type="SAM" id="SignalP"/>
    </source>
</evidence>
<dbReference type="Pfam" id="PF13416">
    <property type="entry name" value="SBP_bac_8"/>
    <property type="match status" value="1"/>
</dbReference>
<dbReference type="EMBL" id="JFZB01000005">
    <property type="protein sequence ID" value="KFI28885.1"/>
    <property type="molecule type" value="Genomic_DNA"/>
</dbReference>
<protein>
    <recommendedName>
        <fullName evidence="8">ABC transporter substrate-binding protein</fullName>
    </recommendedName>
</protein>
<keyword evidence="2" id="KW-0813">Transport</keyword>
<dbReference type="InterPro" id="IPR006311">
    <property type="entry name" value="TAT_signal"/>
</dbReference>
<evidence type="ECO:0008006" key="8">
    <source>
        <dbReference type="Google" id="ProtNLM"/>
    </source>
</evidence>
<evidence type="ECO:0000256" key="3">
    <source>
        <dbReference type="ARBA" id="ARBA00022729"/>
    </source>
</evidence>
<accession>A0A086Y3N5</accession>
<dbReference type="PRINTS" id="PR00909">
    <property type="entry name" value="SPERMDNBNDNG"/>
</dbReference>
<keyword evidence="3 5" id="KW-0732">Signal</keyword>
<reference evidence="6 7" key="1">
    <citation type="submission" date="2014-03" db="EMBL/GenBank/DDBJ databases">
        <title>Genome of Paenirhodobacter enshiensis DW2-9.</title>
        <authorList>
            <person name="Wang D."/>
            <person name="Wang G."/>
        </authorList>
    </citation>
    <scope>NUCLEOTIDE SEQUENCE [LARGE SCALE GENOMIC DNA]</scope>
    <source>
        <strain evidence="6 7">DW2-9</strain>
    </source>
</reference>
<comment type="caution">
    <text evidence="6">The sequence shown here is derived from an EMBL/GenBank/DDBJ whole genome shotgun (WGS) entry which is preliminary data.</text>
</comment>
<sequence>MTRGLSLTRRGVLSGLAAMPATAALTGRAAAREAALTIYSWPDYFAPLSLDGFRKQSGVQPVIATYESNDAMFARLNSPAGTGFDIAVPSQAWVPQLAKRGLIEPLDHSRLDFSVITPGLLNREFDPGNAYSIPKDYGFLGILYDPEAVGMEIASWEDFFTAGAKPGVSGRVRMSGSGWETIGPELWLQGLDWNSATNAQIEAAGQRLIGFAKHIRSFSRLQAGDMANGTFVLATTDQGTARRAIAMKPGLKWVLPAPVTELWIDNYVIVKNAPNRDMAYAFLTYQLLPEVQVAATDYIGFPAPLEGLRGRLGADLTDADMIFGGSVIDFSKVSSFVVNPDTIGTYMRVQTEIQAAAAG</sequence>
<dbReference type="GO" id="GO:0015846">
    <property type="term" value="P:polyamine transport"/>
    <property type="evidence" value="ECO:0007669"/>
    <property type="project" value="InterPro"/>
</dbReference>
<evidence type="ECO:0000256" key="4">
    <source>
        <dbReference type="ARBA" id="ARBA00022764"/>
    </source>
</evidence>
<dbReference type="eggNOG" id="COG0687">
    <property type="taxonomic scope" value="Bacteria"/>
</dbReference>
<name>A0A086Y3N5_9RHOB</name>
<organism evidence="6 7">
    <name type="scientific">Paenirhodobacter enshiensis</name>
    <dbReference type="NCBI Taxonomy" id="1105367"/>
    <lineage>
        <taxon>Bacteria</taxon>
        <taxon>Pseudomonadati</taxon>
        <taxon>Pseudomonadota</taxon>
        <taxon>Alphaproteobacteria</taxon>
        <taxon>Rhodobacterales</taxon>
        <taxon>Rhodobacter group</taxon>
        <taxon>Paenirhodobacter</taxon>
    </lineage>
</organism>
<dbReference type="CDD" id="cd13590">
    <property type="entry name" value="PBP2_PotD_PotF_like"/>
    <property type="match status" value="1"/>
</dbReference>
<dbReference type="OrthoDB" id="9769319at2"/>
<dbReference type="InterPro" id="IPR006059">
    <property type="entry name" value="SBP"/>
</dbReference>
<dbReference type="PANTHER" id="PTHR30222">
    <property type="entry name" value="SPERMIDINE/PUTRESCINE-BINDING PERIPLASMIC PROTEIN"/>
    <property type="match status" value="1"/>
</dbReference>
<keyword evidence="7" id="KW-1185">Reference proteome</keyword>
<dbReference type="GO" id="GO:0042597">
    <property type="term" value="C:periplasmic space"/>
    <property type="evidence" value="ECO:0007669"/>
    <property type="project" value="UniProtKB-SubCell"/>
</dbReference>
<dbReference type="Proteomes" id="UP000028824">
    <property type="component" value="Unassembled WGS sequence"/>
</dbReference>
<dbReference type="GO" id="GO:0019808">
    <property type="term" value="F:polyamine binding"/>
    <property type="evidence" value="ECO:0007669"/>
    <property type="project" value="InterPro"/>
</dbReference>
<proteinExistence type="predicted"/>
<dbReference type="RefSeq" id="WP_036635356.1">
    <property type="nucleotide sequence ID" value="NZ_JFZB01000005.1"/>
</dbReference>
<dbReference type="SUPFAM" id="SSF53850">
    <property type="entry name" value="Periplasmic binding protein-like II"/>
    <property type="match status" value="1"/>
</dbReference>
<evidence type="ECO:0000256" key="2">
    <source>
        <dbReference type="ARBA" id="ARBA00022448"/>
    </source>
</evidence>
<dbReference type="AlphaFoldDB" id="A0A086Y3N5"/>
<feature type="chain" id="PRO_5001817262" description="ABC transporter substrate-binding protein" evidence="5">
    <location>
        <begin position="24"/>
        <end position="359"/>
    </location>
</feature>